<evidence type="ECO:0000256" key="1">
    <source>
        <dbReference type="ARBA" id="ARBA00005417"/>
    </source>
</evidence>
<dbReference type="InterPro" id="IPR003593">
    <property type="entry name" value="AAA+_ATPase"/>
</dbReference>
<keyword evidence="3" id="KW-0547">Nucleotide-binding</keyword>
<feature type="domain" description="ABC transporter" evidence="5">
    <location>
        <begin position="6"/>
        <end position="235"/>
    </location>
</feature>
<dbReference type="PANTHER" id="PTHR43776">
    <property type="entry name" value="TRANSPORT ATP-BINDING PROTEIN"/>
    <property type="match status" value="1"/>
</dbReference>
<dbReference type="PROSITE" id="PS50893">
    <property type="entry name" value="ABC_TRANSPORTER_2"/>
    <property type="match status" value="2"/>
</dbReference>
<dbReference type="InterPro" id="IPR003439">
    <property type="entry name" value="ABC_transporter-like_ATP-bd"/>
</dbReference>
<evidence type="ECO:0000313" key="7">
    <source>
        <dbReference type="Proteomes" id="UP000319769"/>
    </source>
</evidence>
<protein>
    <submittedName>
        <fullName evidence="6">ABC transporter ATP-binding protein</fullName>
    </submittedName>
</protein>
<dbReference type="OrthoDB" id="3169708at2"/>
<sequence>MGEPVIAVRGLGACAGAARILEDVSFDVEAGEVVTLFGPSGAGKTTIAMAVAGLSRPGVTVTGEITAPARVGYLPQDGPGTLNPARRIGRALGELVALRHPKQAKAERRARVAEVLRAVAFDEDPDGILRRYPHQFSGGQRTRLALAQILATEPGAIVLDEPATGLDTLARAAVTDRLAALAGTGVAILLVTHDPVVVERMDSRALHVHDGTAGPMDPPARRPVVRLRESTPSGGEALARLENVSVRYGRTAALHDVSLAVSGGETVGIVGASGAGKSTIARCFAGLVRPARGVALADGVPLLPLRKRNAAQLAAVQYVWQEAASSFDPRRTVCAQVAATGIRLRGLGSRDAKAEALDLLAELGLTAAQANRYPPGLSGGQLRRAALARALLARPRILVCDEVTTGLDHPLSARILDHIDGYRERTGAAVLQISHDLRTLLGRADRIVALDHGRVVETTTPRALLSGAATGLTGLLEADHLGDPS</sequence>
<organism evidence="6 7">
    <name type="scientific">Amycolatopsis acidicola</name>
    <dbReference type="NCBI Taxonomy" id="2596893"/>
    <lineage>
        <taxon>Bacteria</taxon>
        <taxon>Bacillati</taxon>
        <taxon>Actinomycetota</taxon>
        <taxon>Actinomycetes</taxon>
        <taxon>Pseudonocardiales</taxon>
        <taxon>Pseudonocardiaceae</taxon>
        <taxon>Amycolatopsis</taxon>
    </lineage>
</organism>
<keyword evidence="2" id="KW-0813">Transport</keyword>
<dbReference type="Gene3D" id="3.40.50.300">
    <property type="entry name" value="P-loop containing nucleotide triphosphate hydrolases"/>
    <property type="match status" value="2"/>
</dbReference>
<feature type="domain" description="ABC transporter" evidence="5">
    <location>
        <begin position="239"/>
        <end position="477"/>
    </location>
</feature>
<dbReference type="SUPFAM" id="SSF52540">
    <property type="entry name" value="P-loop containing nucleoside triphosphate hydrolases"/>
    <property type="match status" value="2"/>
</dbReference>
<name>A0A5N0UQC1_9PSEU</name>
<evidence type="ECO:0000256" key="4">
    <source>
        <dbReference type="ARBA" id="ARBA00022840"/>
    </source>
</evidence>
<dbReference type="EMBL" id="VMNW02000142">
    <property type="protein sequence ID" value="KAA9149441.1"/>
    <property type="molecule type" value="Genomic_DNA"/>
</dbReference>
<dbReference type="Proteomes" id="UP000319769">
    <property type="component" value="Unassembled WGS sequence"/>
</dbReference>
<dbReference type="InterPro" id="IPR050319">
    <property type="entry name" value="ABC_transp_ATP-bind"/>
</dbReference>
<dbReference type="InterPro" id="IPR017871">
    <property type="entry name" value="ABC_transporter-like_CS"/>
</dbReference>
<dbReference type="GO" id="GO:0055085">
    <property type="term" value="P:transmembrane transport"/>
    <property type="evidence" value="ECO:0007669"/>
    <property type="project" value="UniProtKB-ARBA"/>
</dbReference>
<gene>
    <name evidence="6" type="ORF">FPZ12_043335</name>
</gene>
<reference evidence="6" key="1">
    <citation type="submission" date="2019-09" db="EMBL/GenBank/DDBJ databases">
        <authorList>
            <person name="Teo W.F.A."/>
            <person name="Duangmal K."/>
        </authorList>
    </citation>
    <scope>NUCLEOTIDE SEQUENCE [LARGE SCALE GENOMIC DNA]</scope>
    <source>
        <strain evidence="6">K81G1</strain>
    </source>
</reference>
<evidence type="ECO:0000256" key="3">
    <source>
        <dbReference type="ARBA" id="ARBA00022741"/>
    </source>
</evidence>
<dbReference type="Pfam" id="PF00005">
    <property type="entry name" value="ABC_tran"/>
    <property type="match status" value="2"/>
</dbReference>
<proteinExistence type="inferred from homology"/>
<comment type="caution">
    <text evidence="6">The sequence shown here is derived from an EMBL/GenBank/DDBJ whole genome shotgun (WGS) entry which is preliminary data.</text>
</comment>
<keyword evidence="4 6" id="KW-0067">ATP-binding</keyword>
<dbReference type="PANTHER" id="PTHR43776:SF7">
    <property type="entry name" value="D,D-DIPEPTIDE TRANSPORT ATP-BINDING PROTEIN DDPF-RELATED"/>
    <property type="match status" value="1"/>
</dbReference>
<dbReference type="SMART" id="SM00382">
    <property type="entry name" value="AAA"/>
    <property type="match status" value="2"/>
</dbReference>
<dbReference type="GO" id="GO:0016887">
    <property type="term" value="F:ATP hydrolysis activity"/>
    <property type="evidence" value="ECO:0007669"/>
    <property type="project" value="InterPro"/>
</dbReference>
<dbReference type="InterPro" id="IPR027417">
    <property type="entry name" value="P-loop_NTPase"/>
</dbReference>
<evidence type="ECO:0000256" key="2">
    <source>
        <dbReference type="ARBA" id="ARBA00022448"/>
    </source>
</evidence>
<accession>A0A5N0UQC1</accession>
<comment type="similarity">
    <text evidence="1">Belongs to the ABC transporter superfamily.</text>
</comment>
<dbReference type="GO" id="GO:0005524">
    <property type="term" value="F:ATP binding"/>
    <property type="evidence" value="ECO:0007669"/>
    <property type="project" value="UniProtKB-KW"/>
</dbReference>
<dbReference type="RefSeq" id="WP_144758927.1">
    <property type="nucleotide sequence ID" value="NZ_VMNW02000142.1"/>
</dbReference>
<keyword evidence="7" id="KW-1185">Reference proteome</keyword>
<evidence type="ECO:0000313" key="6">
    <source>
        <dbReference type="EMBL" id="KAA9149441.1"/>
    </source>
</evidence>
<dbReference type="AlphaFoldDB" id="A0A5N0UQC1"/>
<dbReference type="PROSITE" id="PS00211">
    <property type="entry name" value="ABC_TRANSPORTER_1"/>
    <property type="match status" value="2"/>
</dbReference>
<evidence type="ECO:0000259" key="5">
    <source>
        <dbReference type="PROSITE" id="PS50893"/>
    </source>
</evidence>